<dbReference type="GO" id="GO:0016832">
    <property type="term" value="F:aldehyde-lyase activity"/>
    <property type="evidence" value="ECO:0007669"/>
    <property type="project" value="TreeGrafter"/>
</dbReference>
<dbReference type="GO" id="GO:0005829">
    <property type="term" value="C:cytosol"/>
    <property type="evidence" value="ECO:0007669"/>
    <property type="project" value="TreeGrafter"/>
</dbReference>
<keyword evidence="2" id="KW-0456">Lyase</keyword>
<dbReference type="PANTHER" id="PTHR22789">
    <property type="entry name" value="FUCULOSE PHOSPHATE ALDOLASE"/>
    <property type="match status" value="1"/>
</dbReference>
<accession>A0A6B3N1D9</accession>
<keyword evidence="1" id="KW-0479">Metal-binding</keyword>
<dbReference type="GO" id="GO:0019323">
    <property type="term" value="P:pentose catabolic process"/>
    <property type="evidence" value="ECO:0007669"/>
    <property type="project" value="TreeGrafter"/>
</dbReference>
<dbReference type="InterPro" id="IPR001303">
    <property type="entry name" value="Aldolase_II/adducin_N"/>
</dbReference>
<dbReference type="InterPro" id="IPR050197">
    <property type="entry name" value="Aldolase_class_II_sugar_metab"/>
</dbReference>
<name>A0A6B3N1D9_9CYAN</name>
<gene>
    <name evidence="4" type="ORF">F6J89_04525</name>
</gene>
<dbReference type="EMBL" id="JAAHFQ010000056">
    <property type="protein sequence ID" value="NER26899.1"/>
    <property type="molecule type" value="Genomic_DNA"/>
</dbReference>
<comment type="caution">
    <text evidence="4">The sequence shown here is derived from an EMBL/GenBank/DDBJ whole genome shotgun (WGS) entry which is preliminary data.</text>
</comment>
<dbReference type="AlphaFoldDB" id="A0A6B3N1D9"/>
<evidence type="ECO:0000259" key="3">
    <source>
        <dbReference type="Pfam" id="PF00596"/>
    </source>
</evidence>
<evidence type="ECO:0000256" key="2">
    <source>
        <dbReference type="ARBA" id="ARBA00023239"/>
    </source>
</evidence>
<dbReference type="SUPFAM" id="SSF53639">
    <property type="entry name" value="AraD/HMP-PK domain-like"/>
    <property type="match status" value="1"/>
</dbReference>
<dbReference type="Pfam" id="PF00596">
    <property type="entry name" value="Aldolase_II"/>
    <property type="match status" value="1"/>
</dbReference>
<dbReference type="PANTHER" id="PTHR22789:SF0">
    <property type="entry name" value="3-OXO-TETRONATE 4-PHOSPHATE DECARBOXYLASE-RELATED"/>
    <property type="match status" value="1"/>
</dbReference>
<evidence type="ECO:0000313" key="4">
    <source>
        <dbReference type="EMBL" id="NER26899.1"/>
    </source>
</evidence>
<protein>
    <submittedName>
        <fullName evidence="4">Class II aldolase/adducin family protein</fullName>
    </submittedName>
</protein>
<dbReference type="InterPro" id="IPR036409">
    <property type="entry name" value="Aldolase_II/adducin_N_sf"/>
</dbReference>
<organism evidence="4">
    <name type="scientific">Symploca sp. SIO1C4</name>
    <dbReference type="NCBI Taxonomy" id="2607765"/>
    <lineage>
        <taxon>Bacteria</taxon>
        <taxon>Bacillati</taxon>
        <taxon>Cyanobacteriota</taxon>
        <taxon>Cyanophyceae</taxon>
        <taxon>Coleofasciculales</taxon>
        <taxon>Coleofasciculaceae</taxon>
        <taxon>Symploca</taxon>
    </lineage>
</organism>
<sequence length="201" mass="22746">MIDEGYVKYHCNWIKAESVSFNEIKELNQWRDELYQLGLIGEYENGIGFGNISIRYYLPGQFIISGTHTGSLPTLNEQHYTRVTSFDIGRNCLTCEGPIQASSESLTHAVLYEADATVNAIIHVHHLKLWQKLMYKVPTSAQDVPYGTPEMAKEIIRLFEEENLNEKKIMVMAGHEEGIISFGSNLEVAGKIILGCYQDLV</sequence>
<dbReference type="GO" id="GO:0046872">
    <property type="term" value="F:metal ion binding"/>
    <property type="evidence" value="ECO:0007669"/>
    <property type="project" value="UniProtKB-KW"/>
</dbReference>
<proteinExistence type="predicted"/>
<feature type="domain" description="Class II aldolase/adducin N-terminal" evidence="3">
    <location>
        <begin position="48"/>
        <end position="189"/>
    </location>
</feature>
<reference evidence="4" key="1">
    <citation type="submission" date="2019-11" db="EMBL/GenBank/DDBJ databases">
        <title>Genomic insights into an expanded diversity of filamentous marine cyanobacteria reveals the extraordinary biosynthetic potential of Moorea and Okeania.</title>
        <authorList>
            <person name="Ferreira Leao T."/>
            <person name="Wang M."/>
            <person name="Moss N."/>
            <person name="Da Silva R."/>
            <person name="Sanders J."/>
            <person name="Nurk S."/>
            <person name="Gurevich A."/>
            <person name="Humphrey G."/>
            <person name="Reher R."/>
            <person name="Zhu Q."/>
            <person name="Belda-Ferre P."/>
            <person name="Glukhov E."/>
            <person name="Rex R."/>
            <person name="Dorrestein P.C."/>
            <person name="Knight R."/>
            <person name="Pevzner P."/>
            <person name="Gerwick W.H."/>
            <person name="Gerwick L."/>
        </authorList>
    </citation>
    <scope>NUCLEOTIDE SEQUENCE</scope>
    <source>
        <strain evidence="4">SIO1C4</strain>
    </source>
</reference>
<dbReference type="Gene3D" id="3.40.225.10">
    <property type="entry name" value="Class II aldolase/adducin N-terminal domain"/>
    <property type="match status" value="1"/>
</dbReference>
<evidence type="ECO:0000256" key="1">
    <source>
        <dbReference type="ARBA" id="ARBA00022723"/>
    </source>
</evidence>